<evidence type="ECO:0000256" key="1">
    <source>
        <dbReference type="SAM" id="Phobius"/>
    </source>
</evidence>
<evidence type="ECO:0000313" key="3">
    <source>
        <dbReference type="Proteomes" id="UP000054011"/>
    </source>
</evidence>
<dbReference type="OrthoDB" id="4312493at2"/>
<keyword evidence="3" id="KW-1185">Reference proteome</keyword>
<organism evidence="2 3">
    <name type="scientific">Streptomyces kanasensis</name>
    <dbReference type="NCBI Taxonomy" id="936756"/>
    <lineage>
        <taxon>Bacteria</taxon>
        <taxon>Bacillati</taxon>
        <taxon>Actinomycetota</taxon>
        <taxon>Actinomycetes</taxon>
        <taxon>Kitasatosporales</taxon>
        <taxon>Streptomycetaceae</taxon>
        <taxon>Streptomyces</taxon>
    </lineage>
</organism>
<dbReference type="Proteomes" id="UP000054011">
    <property type="component" value="Unassembled WGS sequence"/>
</dbReference>
<gene>
    <name evidence="2" type="ORF">ATE80_29370</name>
</gene>
<keyword evidence="1" id="KW-0812">Transmembrane</keyword>
<protein>
    <submittedName>
        <fullName evidence="2">Uncharacterized protein</fullName>
    </submittedName>
</protein>
<reference evidence="2 3" key="1">
    <citation type="submission" date="2015-11" db="EMBL/GenBank/DDBJ databases">
        <title>Genome-wide analysis reveals the secondary metabolome in Streptomyces kanasensis ZX01.</title>
        <authorList>
            <person name="Zhang G."/>
            <person name="Han L."/>
            <person name="Feng J."/>
            <person name="Zhang X."/>
        </authorList>
    </citation>
    <scope>NUCLEOTIDE SEQUENCE [LARGE SCALE GENOMIC DNA]</scope>
    <source>
        <strain evidence="2 3">ZX01</strain>
    </source>
</reference>
<feature type="transmembrane region" description="Helical" evidence="1">
    <location>
        <begin position="36"/>
        <end position="56"/>
    </location>
</feature>
<evidence type="ECO:0000313" key="2">
    <source>
        <dbReference type="EMBL" id="KUH35407.1"/>
    </source>
</evidence>
<feature type="transmembrane region" description="Helical" evidence="1">
    <location>
        <begin position="12"/>
        <end position="30"/>
    </location>
</feature>
<comment type="caution">
    <text evidence="2">The sequence shown here is derived from an EMBL/GenBank/DDBJ whole genome shotgun (WGS) entry which is preliminary data.</text>
</comment>
<name>A0A117IUH7_9ACTN</name>
<dbReference type="EMBL" id="LNSV01000144">
    <property type="protein sequence ID" value="KUH35407.1"/>
    <property type="molecule type" value="Genomic_DNA"/>
</dbReference>
<accession>A0A117IUH7</accession>
<sequence>MTESSRATRADRVLDWAGLIPSGLLLATGIRDYRAGGSVGWLVGGVLMVLISIWVVSRGATRRARDGSPPR</sequence>
<proteinExistence type="predicted"/>
<dbReference type="AlphaFoldDB" id="A0A117IUH7"/>
<dbReference type="RefSeq" id="WP_058945304.1">
    <property type="nucleotide sequence ID" value="NZ_LNSV01000144.1"/>
</dbReference>
<keyword evidence="1" id="KW-1133">Transmembrane helix</keyword>
<keyword evidence="1" id="KW-0472">Membrane</keyword>